<feature type="transmembrane region" description="Helical" evidence="1">
    <location>
        <begin position="9"/>
        <end position="27"/>
    </location>
</feature>
<feature type="transmembrane region" description="Helical" evidence="1">
    <location>
        <begin position="98"/>
        <end position="120"/>
    </location>
</feature>
<accession>A0A5J4SRW4</accession>
<keyword evidence="1" id="KW-1133">Transmembrane helix</keyword>
<dbReference type="AlphaFoldDB" id="A0A5J4SRW4"/>
<reference evidence="2" key="1">
    <citation type="submission" date="2019-03" db="EMBL/GenBank/DDBJ databases">
        <title>Single cell metagenomics reveals metabolic interactions within the superorganism composed of flagellate Streblomastix strix and complex community of Bacteroidetes bacteria on its surface.</title>
        <authorList>
            <person name="Treitli S.C."/>
            <person name="Kolisko M."/>
            <person name="Husnik F."/>
            <person name="Keeling P."/>
            <person name="Hampl V."/>
        </authorList>
    </citation>
    <scope>NUCLEOTIDE SEQUENCE</scope>
    <source>
        <strain evidence="2">STM</strain>
    </source>
</reference>
<protein>
    <submittedName>
        <fullName evidence="2">Uncharacterized protein</fullName>
    </submittedName>
</protein>
<evidence type="ECO:0000313" key="2">
    <source>
        <dbReference type="EMBL" id="KAA6348866.1"/>
    </source>
</evidence>
<evidence type="ECO:0000256" key="1">
    <source>
        <dbReference type="SAM" id="Phobius"/>
    </source>
</evidence>
<organism evidence="2">
    <name type="scientific">termite gut metagenome</name>
    <dbReference type="NCBI Taxonomy" id="433724"/>
    <lineage>
        <taxon>unclassified sequences</taxon>
        <taxon>metagenomes</taxon>
        <taxon>organismal metagenomes</taxon>
    </lineage>
</organism>
<keyword evidence="1" id="KW-0812">Transmembrane</keyword>
<proteinExistence type="predicted"/>
<dbReference type="EMBL" id="SNRY01000058">
    <property type="protein sequence ID" value="KAA6348866.1"/>
    <property type="molecule type" value="Genomic_DNA"/>
</dbReference>
<feature type="transmembrane region" description="Helical" evidence="1">
    <location>
        <begin position="39"/>
        <end position="59"/>
    </location>
</feature>
<comment type="caution">
    <text evidence="2">The sequence shown here is derived from an EMBL/GenBank/DDBJ whole genome shotgun (WGS) entry which is preliminary data.</text>
</comment>
<name>A0A5J4SRW4_9ZZZZ</name>
<sequence length="127" mass="14134">MDKKIKKGIIYIIAILIVVIGRALTNFMLHGEVISFLSFFRYLMSAVIGTSLVVYVVLINKPMVNKVKKRLCYVVAILISIVCGSLVEVMMIGKAVAIPSFFCYLMSGVITLSFAGYVIYITKRKKA</sequence>
<gene>
    <name evidence="2" type="ORF">EZS27_003666</name>
</gene>
<keyword evidence="1" id="KW-0472">Membrane</keyword>
<feature type="transmembrane region" description="Helical" evidence="1">
    <location>
        <begin position="71"/>
        <end position="92"/>
    </location>
</feature>